<accession>A0A3N4HRA5</accession>
<gene>
    <name evidence="1" type="ORF">BJ508DRAFT_380508</name>
</gene>
<organism evidence="1 2">
    <name type="scientific">Ascobolus immersus RN42</name>
    <dbReference type="NCBI Taxonomy" id="1160509"/>
    <lineage>
        <taxon>Eukaryota</taxon>
        <taxon>Fungi</taxon>
        <taxon>Dikarya</taxon>
        <taxon>Ascomycota</taxon>
        <taxon>Pezizomycotina</taxon>
        <taxon>Pezizomycetes</taxon>
        <taxon>Pezizales</taxon>
        <taxon>Ascobolaceae</taxon>
        <taxon>Ascobolus</taxon>
    </lineage>
</organism>
<dbReference type="OrthoDB" id="5430916at2759"/>
<evidence type="ECO:0000313" key="1">
    <source>
        <dbReference type="EMBL" id="RPA74581.1"/>
    </source>
</evidence>
<protein>
    <submittedName>
        <fullName evidence="1">Uncharacterized protein</fullName>
    </submittedName>
</protein>
<keyword evidence="2" id="KW-1185">Reference proteome</keyword>
<dbReference type="AlphaFoldDB" id="A0A3N4HRA5"/>
<sequence length="645" mass="71477">MSTSIANLVTSISFANTRYKVYAHSQQDSLSTISIMLDNRYDMIFCISGEALQDQIRFFFNDVEIPGVGRRTGYGAGKTKPKKYLIEHDLVLEGSGEHIQHAKLDAQIDCPEIILQDGQTAKMTLRFPEDGSKWKVKNSKLTYKTNEGAPTTVSVNGTSVSWITSISSRQIQNIKEELIRPSEDSSSSACLAEETEAQMRQIALSETAFNAASVFCLFEASRVASSLEVIHHGEKLDENSDTFKAFKAVILRYCESHDKDPAVPSKSSPFVLGYGITQTPESLRNLDPSKPAPPVQLTAFSPRSFQIITSGQTERHPRGVLAYGIHTHADGNIENDNALISVRQVMERMTKSYHGILTMSPRLLMHELIEKSLMPRLLLNPQKVADDRVGHRLGLQNKTTFGSKRDALSVDFGYNWHSYKQDKVVLIYNNEYWFKGSTGVDASLWSKSLHADQNGYVLTTDAEHTAFITLKTCQQYDSIEDGAGWGYSTKVVDKLLLSYKAVLEVTTSQSGCLSFRVDSSTHLPHFNGEGGIATTKVDREDGFPNPSENWGCWHYEYARNFTSAPGTEITGGYVPPSRLPELQALSSDAVKTVADSLQNGLEGLRSLVVMPGGHVFAFNGFDTDVNGRGWTRVTYKSVTTGEQEQ</sequence>
<reference evidence="1 2" key="1">
    <citation type="journal article" date="2018" name="Nat. Ecol. Evol.">
        <title>Pezizomycetes genomes reveal the molecular basis of ectomycorrhizal truffle lifestyle.</title>
        <authorList>
            <person name="Murat C."/>
            <person name="Payen T."/>
            <person name="Noel B."/>
            <person name="Kuo A."/>
            <person name="Morin E."/>
            <person name="Chen J."/>
            <person name="Kohler A."/>
            <person name="Krizsan K."/>
            <person name="Balestrini R."/>
            <person name="Da Silva C."/>
            <person name="Montanini B."/>
            <person name="Hainaut M."/>
            <person name="Levati E."/>
            <person name="Barry K.W."/>
            <person name="Belfiori B."/>
            <person name="Cichocki N."/>
            <person name="Clum A."/>
            <person name="Dockter R.B."/>
            <person name="Fauchery L."/>
            <person name="Guy J."/>
            <person name="Iotti M."/>
            <person name="Le Tacon F."/>
            <person name="Lindquist E.A."/>
            <person name="Lipzen A."/>
            <person name="Malagnac F."/>
            <person name="Mello A."/>
            <person name="Molinier V."/>
            <person name="Miyauchi S."/>
            <person name="Poulain J."/>
            <person name="Riccioni C."/>
            <person name="Rubini A."/>
            <person name="Sitrit Y."/>
            <person name="Splivallo R."/>
            <person name="Traeger S."/>
            <person name="Wang M."/>
            <person name="Zifcakova L."/>
            <person name="Wipf D."/>
            <person name="Zambonelli A."/>
            <person name="Paolocci F."/>
            <person name="Nowrousian M."/>
            <person name="Ottonello S."/>
            <person name="Baldrian P."/>
            <person name="Spatafora J.W."/>
            <person name="Henrissat B."/>
            <person name="Nagy L.G."/>
            <person name="Aury J.M."/>
            <person name="Wincker P."/>
            <person name="Grigoriev I.V."/>
            <person name="Bonfante P."/>
            <person name="Martin F.M."/>
        </authorList>
    </citation>
    <scope>NUCLEOTIDE SEQUENCE [LARGE SCALE GENOMIC DNA]</scope>
    <source>
        <strain evidence="1 2">RN42</strain>
    </source>
</reference>
<name>A0A3N4HRA5_ASCIM</name>
<dbReference type="Proteomes" id="UP000275078">
    <property type="component" value="Unassembled WGS sequence"/>
</dbReference>
<dbReference type="EMBL" id="ML119786">
    <property type="protein sequence ID" value="RPA74581.1"/>
    <property type="molecule type" value="Genomic_DNA"/>
</dbReference>
<proteinExistence type="predicted"/>
<evidence type="ECO:0000313" key="2">
    <source>
        <dbReference type="Proteomes" id="UP000275078"/>
    </source>
</evidence>